<keyword evidence="6" id="KW-0378">Hydrolase</keyword>
<comment type="similarity">
    <text evidence="2">In the central section; belongs to the CRISPR-associated helicase Cas3 family.</text>
</comment>
<dbReference type="SMART" id="SM00490">
    <property type="entry name" value="HELICc"/>
    <property type="match status" value="1"/>
</dbReference>
<reference evidence="11 12" key="1">
    <citation type="journal article" date="2013" name="Genome Announc.">
        <title>Draft Genome Sequence of Lactobacillus fermentum Strain 3872.</title>
        <authorList>
            <person name="Karlyshev A.V."/>
            <person name="Raju K."/>
            <person name="Abramov V.M."/>
        </authorList>
    </citation>
    <scope>NUCLEOTIDE SEQUENCE [LARGE SCALE GENOMIC DNA]</scope>
    <source>
        <strain evidence="11 12">3872</strain>
    </source>
</reference>
<dbReference type="InterPro" id="IPR038257">
    <property type="entry name" value="CRISPR-assoc_Cas3_HD_sf"/>
</dbReference>
<keyword evidence="7" id="KW-0347">Helicase</keyword>
<organism evidence="11 12">
    <name type="scientific">Limosilactobacillus fermentum 3872</name>
    <dbReference type="NCBI Taxonomy" id="1381124"/>
    <lineage>
        <taxon>Bacteria</taxon>
        <taxon>Bacillati</taxon>
        <taxon>Bacillota</taxon>
        <taxon>Bacilli</taxon>
        <taxon>Lactobacillales</taxon>
        <taxon>Lactobacillaceae</taxon>
        <taxon>Limosilactobacillus</taxon>
    </lineage>
</organism>
<evidence type="ECO:0000259" key="10">
    <source>
        <dbReference type="PROSITE" id="PS51643"/>
    </source>
</evidence>
<dbReference type="Pfam" id="PF00270">
    <property type="entry name" value="DEAD"/>
    <property type="match status" value="1"/>
</dbReference>
<dbReference type="Gene3D" id="3.40.50.300">
    <property type="entry name" value="P-loop containing nucleotide triphosphate hydrolases"/>
    <property type="match status" value="2"/>
</dbReference>
<keyword evidence="8" id="KW-0067">ATP-binding</keyword>
<name>A0A806TUP4_LIMFE</name>
<feature type="domain" description="HD Cas3-type" evidence="10">
    <location>
        <begin position="10"/>
        <end position="213"/>
    </location>
</feature>
<dbReference type="SUPFAM" id="SSF52540">
    <property type="entry name" value="P-loop containing nucleoside triphosphate hydrolases"/>
    <property type="match status" value="1"/>
</dbReference>
<dbReference type="AlphaFoldDB" id="A0A806TUP4"/>
<sequence length="812" mass="92853">MDFISHTVEGSTDVQLLREHLINAKNLAEDYGTDIDIPKVTGLAALLHDLGKYRVAFQEYIQNGVGHHGSVDHSSFGAYFIHQFINEHSQAESEKDRLYLTWFGETIENAIMSHHNSLGLKDFVDAHVNSPFLKRLNKVEEDPELKDELQRVIQRFFQKVMGEKEISDYFDQAYKEFSLLIDKCYSQDKKTLLSNLFFIETYVYSCVLDADRTDTATFSLDQPVKRYDYSAVFEDYYQKLNRQLAGMNSEKEINQLRSAMSDECDDFAEKRDGIYQLSIPTGGGKTLAGMRYGLKRSILSHKKHIFGVLPFITIIEQNARVYRKTFNGDPLDNQNILEFHSNVAQELRSNKEKDDLLDLAEDSWNSPITVTTMVQFLNCIFASGTTNRRRFHNLCNSVIILDEVQKVPVKCLSLFNKAINFLKEVGHCSILLCTATQPALGDLKASLKIDGEIIQDLSQRQEDFKRVKFTDLTRQGIQEHPISSQELAELITYKFNDSQRILVILNTIGAVNQLAENLDSGQLNCKVYALTTRMCAAHRQKLIKEIKDRLAQKLPTICVSTPLIEAGVDISFETVYRSVCGLDSIVQAAGRCNRNGERDRGDVYLVLLNKDSEKLDKLREIKWGQKIVLNMLAQKDFDPDSLLQTKVINNYFDHFYQEIDQSELSGYPTSDEGRDIHLADYIEGKQASRDYLQQNSGSELKAFSGSETIAKHFEVIDQETVSVLVPYGKGSDFIALLNSQNYQDSLSEIFKEAQPYLVNVFKNMLRGLIEKEVVYPIEFPFSDREVYTVRDSYYQEESGLNYQIKNSESMIF</sequence>
<evidence type="ECO:0000313" key="12">
    <source>
        <dbReference type="Proteomes" id="UP000016629"/>
    </source>
</evidence>
<dbReference type="PROSITE" id="PS51643">
    <property type="entry name" value="HD_CAS3"/>
    <property type="match status" value="1"/>
</dbReference>
<proteinExistence type="inferred from homology"/>
<dbReference type="InterPro" id="IPR054712">
    <property type="entry name" value="Cas3-like_dom"/>
</dbReference>
<evidence type="ECO:0000256" key="6">
    <source>
        <dbReference type="ARBA" id="ARBA00022801"/>
    </source>
</evidence>
<dbReference type="Gene3D" id="1.10.3210.30">
    <property type="match status" value="1"/>
</dbReference>
<reference evidence="11 12" key="2">
    <citation type="journal article" name="FEMS Microbiol. Lett.">
        <title>Lactobacillus fermentum 3872 genome sequencing reveals plasmid and chromosomal genes potentially involved in a probiotic activity.</title>
        <authorList>
            <person name="Lehri B."/>
            <person name="Seddon A.M."/>
            <person name="Karlyshev A.V."/>
        </authorList>
    </citation>
    <scope>NUCLEOTIDE SEQUENCE [LARGE SCALE GENOMIC DNA]</scope>
    <source>
        <strain evidence="11 12">3872</strain>
    </source>
</reference>
<dbReference type="GO" id="GO:0004386">
    <property type="term" value="F:helicase activity"/>
    <property type="evidence" value="ECO:0007669"/>
    <property type="project" value="UniProtKB-KW"/>
</dbReference>
<evidence type="ECO:0000256" key="1">
    <source>
        <dbReference type="ARBA" id="ARBA00006847"/>
    </source>
</evidence>
<dbReference type="Proteomes" id="UP000016629">
    <property type="component" value="Chromosome"/>
</dbReference>
<keyword evidence="9" id="KW-0051">Antiviral defense</keyword>
<comment type="similarity">
    <text evidence="1">In the N-terminal section; belongs to the CRISPR-associated nuclease Cas3-HD family.</text>
</comment>
<dbReference type="GO" id="GO:0005524">
    <property type="term" value="F:ATP binding"/>
    <property type="evidence" value="ECO:0007669"/>
    <property type="project" value="UniProtKB-KW"/>
</dbReference>
<gene>
    <name evidence="11" type="ORF">N573_007525</name>
</gene>
<dbReference type="InterPro" id="IPR011545">
    <property type="entry name" value="DEAD/DEAH_box_helicase_dom"/>
</dbReference>
<evidence type="ECO:0000256" key="3">
    <source>
        <dbReference type="ARBA" id="ARBA00022722"/>
    </source>
</evidence>
<dbReference type="GO" id="GO:0051607">
    <property type="term" value="P:defense response to virus"/>
    <property type="evidence" value="ECO:0007669"/>
    <property type="project" value="UniProtKB-KW"/>
</dbReference>
<keyword evidence="4" id="KW-0479">Metal-binding</keyword>
<evidence type="ECO:0000256" key="4">
    <source>
        <dbReference type="ARBA" id="ARBA00022723"/>
    </source>
</evidence>
<dbReference type="RefSeq" id="WP_021350250.1">
    <property type="nucleotide sequence ID" value="NZ_CP011536.1"/>
</dbReference>
<dbReference type="EMBL" id="CP011536">
    <property type="protein sequence ID" value="AKM51538.1"/>
    <property type="molecule type" value="Genomic_DNA"/>
</dbReference>
<dbReference type="InterPro" id="IPR006474">
    <property type="entry name" value="Helicase_Cas3_CRISPR-ass_core"/>
</dbReference>
<dbReference type="GO" id="GO:0003676">
    <property type="term" value="F:nucleic acid binding"/>
    <property type="evidence" value="ECO:0007669"/>
    <property type="project" value="InterPro"/>
</dbReference>
<accession>A0A806TUP4</accession>
<dbReference type="Pfam" id="PF01966">
    <property type="entry name" value="HD"/>
    <property type="match status" value="1"/>
</dbReference>
<dbReference type="Pfam" id="PF22590">
    <property type="entry name" value="Cas3-like_C_2"/>
    <property type="match status" value="1"/>
</dbReference>
<dbReference type="InterPro" id="IPR001650">
    <property type="entry name" value="Helicase_C-like"/>
</dbReference>
<protein>
    <recommendedName>
        <fullName evidence="10">HD Cas3-type domain-containing protein</fullName>
    </recommendedName>
</protein>
<dbReference type="NCBIfam" id="TIGR01587">
    <property type="entry name" value="cas3_core"/>
    <property type="match status" value="1"/>
</dbReference>
<dbReference type="InterPro" id="IPR006674">
    <property type="entry name" value="HD_domain"/>
</dbReference>
<evidence type="ECO:0000256" key="8">
    <source>
        <dbReference type="ARBA" id="ARBA00022840"/>
    </source>
</evidence>
<dbReference type="InterPro" id="IPR027417">
    <property type="entry name" value="P-loop_NTPase"/>
</dbReference>
<dbReference type="InterPro" id="IPR006483">
    <property type="entry name" value="CRISPR-assoc_Cas3_HD"/>
</dbReference>
<evidence type="ECO:0000313" key="11">
    <source>
        <dbReference type="EMBL" id="AKM51538.1"/>
    </source>
</evidence>
<dbReference type="NCBIfam" id="TIGR01596">
    <property type="entry name" value="cas3_HD"/>
    <property type="match status" value="1"/>
</dbReference>
<keyword evidence="5" id="KW-0547">Nucleotide-binding</keyword>
<dbReference type="GO" id="GO:0046872">
    <property type="term" value="F:metal ion binding"/>
    <property type="evidence" value="ECO:0007669"/>
    <property type="project" value="UniProtKB-KW"/>
</dbReference>
<dbReference type="GO" id="GO:0004518">
    <property type="term" value="F:nuclease activity"/>
    <property type="evidence" value="ECO:0007669"/>
    <property type="project" value="UniProtKB-KW"/>
</dbReference>
<evidence type="ECO:0000256" key="5">
    <source>
        <dbReference type="ARBA" id="ARBA00022741"/>
    </source>
</evidence>
<dbReference type="SUPFAM" id="SSF109604">
    <property type="entry name" value="HD-domain/PDEase-like"/>
    <property type="match status" value="1"/>
</dbReference>
<evidence type="ECO:0000256" key="9">
    <source>
        <dbReference type="ARBA" id="ARBA00023118"/>
    </source>
</evidence>
<keyword evidence="3" id="KW-0540">Nuclease</keyword>
<dbReference type="CDD" id="cd17930">
    <property type="entry name" value="DEXHc_cas3"/>
    <property type="match status" value="1"/>
</dbReference>
<evidence type="ECO:0000256" key="7">
    <source>
        <dbReference type="ARBA" id="ARBA00022806"/>
    </source>
</evidence>
<dbReference type="CDD" id="cd09641">
    <property type="entry name" value="Cas3''_I"/>
    <property type="match status" value="1"/>
</dbReference>
<evidence type="ECO:0000256" key="2">
    <source>
        <dbReference type="ARBA" id="ARBA00009046"/>
    </source>
</evidence>
<dbReference type="GO" id="GO:0016787">
    <property type="term" value="F:hydrolase activity"/>
    <property type="evidence" value="ECO:0007669"/>
    <property type="project" value="UniProtKB-KW"/>
</dbReference>